<evidence type="ECO:0000256" key="7">
    <source>
        <dbReference type="HAMAP-Rule" id="MF_00501"/>
    </source>
</evidence>
<accession>A0A1F4V2N5</accession>
<dbReference type="InterPro" id="IPR002150">
    <property type="entry name" value="Ribosomal_bL31"/>
</dbReference>
<dbReference type="PRINTS" id="PR01249">
    <property type="entry name" value="RIBOSOMALL31"/>
</dbReference>
<feature type="binding site" evidence="7">
    <location>
        <position position="37"/>
    </location>
    <ligand>
        <name>Zn(2+)</name>
        <dbReference type="ChEBI" id="CHEBI:29105"/>
    </ligand>
</feature>
<dbReference type="NCBIfam" id="NF001809">
    <property type="entry name" value="PRK00528.1"/>
    <property type="match status" value="1"/>
</dbReference>
<dbReference type="GO" id="GO:0006412">
    <property type="term" value="P:translation"/>
    <property type="evidence" value="ECO:0007669"/>
    <property type="project" value="UniProtKB-UniRule"/>
</dbReference>
<dbReference type="PANTHER" id="PTHR33280:SF1">
    <property type="entry name" value="LARGE RIBOSOMAL SUBUNIT PROTEIN BL31C"/>
    <property type="match status" value="1"/>
</dbReference>
<evidence type="ECO:0000256" key="1">
    <source>
        <dbReference type="ARBA" id="ARBA00009296"/>
    </source>
</evidence>
<feature type="compositionally biased region" description="Basic and acidic residues" evidence="8">
    <location>
        <begin position="80"/>
        <end position="103"/>
    </location>
</feature>
<dbReference type="GO" id="GO:0019843">
    <property type="term" value="F:rRNA binding"/>
    <property type="evidence" value="ECO:0007669"/>
    <property type="project" value="UniProtKB-KW"/>
</dbReference>
<dbReference type="STRING" id="1802624.A2982_02835"/>
<dbReference type="NCBIfam" id="NF000612">
    <property type="entry name" value="PRK00019.1"/>
    <property type="match status" value="1"/>
</dbReference>
<dbReference type="GO" id="GO:0046872">
    <property type="term" value="F:metal ion binding"/>
    <property type="evidence" value="ECO:0007669"/>
    <property type="project" value="UniProtKB-KW"/>
</dbReference>
<dbReference type="Gene3D" id="4.10.830.30">
    <property type="entry name" value="Ribosomal protein L31"/>
    <property type="match status" value="1"/>
</dbReference>
<comment type="caution">
    <text evidence="9">The sequence shown here is derived from an EMBL/GenBank/DDBJ whole genome shotgun (WGS) entry which is preliminary data.</text>
</comment>
<keyword evidence="2 7" id="KW-0699">rRNA-binding</keyword>
<feature type="binding site" evidence="7">
    <location>
        <position position="17"/>
    </location>
    <ligand>
        <name>Zn(2+)</name>
        <dbReference type="ChEBI" id="CHEBI:29105"/>
    </ligand>
</feature>
<sequence length="103" mass="12183">MKKDIHPKYYTDCSVTCACGNQFTTGSTAKEIRVEICSKCHPFWTGEQKFVDIEGRVDKFKKRVDLGEKERKKRVKKIKEKIERQKERENAPRSLRDMLKSMQ</sequence>
<evidence type="ECO:0000313" key="10">
    <source>
        <dbReference type="Proteomes" id="UP000178771"/>
    </source>
</evidence>
<dbReference type="GO" id="GO:0003735">
    <property type="term" value="F:structural constituent of ribosome"/>
    <property type="evidence" value="ECO:0007669"/>
    <property type="project" value="InterPro"/>
</dbReference>
<evidence type="ECO:0000256" key="8">
    <source>
        <dbReference type="SAM" id="MobiDB-lite"/>
    </source>
</evidence>
<dbReference type="PROSITE" id="PS01143">
    <property type="entry name" value="RIBOSOMAL_L31"/>
    <property type="match status" value="1"/>
</dbReference>
<evidence type="ECO:0000313" key="9">
    <source>
        <dbReference type="EMBL" id="OGC51475.1"/>
    </source>
</evidence>
<feature type="region of interest" description="Disordered" evidence="8">
    <location>
        <begin position="75"/>
        <end position="103"/>
    </location>
</feature>
<name>A0A1F4V2N5_UNCKA</name>
<dbReference type="InterPro" id="IPR027491">
    <property type="entry name" value="Ribosomal_bL31_A"/>
</dbReference>
<dbReference type="HAMAP" id="MF_00501">
    <property type="entry name" value="Ribosomal_bL31_1"/>
    <property type="match status" value="1"/>
</dbReference>
<keyword evidence="5 7" id="KW-0687">Ribonucleoprotein</keyword>
<comment type="similarity">
    <text evidence="1 7">Belongs to the bacterial ribosomal protein bL31 family. Type A subfamily.</text>
</comment>
<keyword evidence="3 7" id="KW-0694">RNA-binding</keyword>
<dbReference type="EMBL" id="MEVH01000022">
    <property type="protein sequence ID" value="OGC51475.1"/>
    <property type="molecule type" value="Genomic_DNA"/>
</dbReference>
<comment type="cofactor">
    <cofactor evidence="7">
        <name>Zn(2+)</name>
        <dbReference type="ChEBI" id="CHEBI:29105"/>
    </cofactor>
    <text evidence="7">Binds 1 zinc ion per subunit.</text>
</comment>
<evidence type="ECO:0000256" key="2">
    <source>
        <dbReference type="ARBA" id="ARBA00022730"/>
    </source>
</evidence>
<evidence type="ECO:0000256" key="5">
    <source>
        <dbReference type="ARBA" id="ARBA00023274"/>
    </source>
</evidence>
<comment type="subunit">
    <text evidence="7">Part of the 50S ribosomal subunit.</text>
</comment>
<dbReference type="Proteomes" id="UP000178771">
    <property type="component" value="Unassembled WGS sequence"/>
</dbReference>
<gene>
    <name evidence="7" type="primary">rpmE</name>
    <name evidence="9" type="ORF">A2982_02835</name>
</gene>
<feature type="binding site" evidence="7">
    <location>
        <position position="40"/>
    </location>
    <ligand>
        <name>Zn(2+)</name>
        <dbReference type="ChEBI" id="CHEBI:29105"/>
    </ligand>
</feature>
<dbReference type="SUPFAM" id="SSF143800">
    <property type="entry name" value="L28p-like"/>
    <property type="match status" value="1"/>
</dbReference>
<dbReference type="GO" id="GO:0005840">
    <property type="term" value="C:ribosome"/>
    <property type="evidence" value="ECO:0007669"/>
    <property type="project" value="UniProtKB-KW"/>
</dbReference>
<keyword evidence="7" id="KW-0862">Zinc</keyword>
<reference evidence="9 10" key="1">
    <citation type="journal article" date="2016" name="Nat. Commun.">
        <title>Thousands of microbial genomes shed light on interconnected biogeochemical processes in an aquifer system.</title>
        <authorList>
            <person name="Anantharaman K."/>
            <person name="Brown C.T."/>
            <person name="Hug L.A."/>
            <person name="Sharon I."/>
            <person name="Castelle C.J."/>
            <person name="Probst A.J."/>
            <person name="Thomas B.C."/>
            <person name="Singh A."/>
            <person name="Wilkins M.J."/>
            <person name="Karaoz U."/>
            <person name="Brodie E.L."/>
            <person name="Williams K.H."/>
            <person name="Hubbard S.S."/>
            <person name="Banfield J.F."/>
        </authorList>
    </citation>
    <scope>NUCLEOTIDE SEQUENCE [LARGE SCALE GENOMIC DNA]</scope>
</reference>
<proteinExistence type="inferred from homology"/>
<keyword evidence="7" id="KW-0479">Metal-binding</keyword>
<organism evidence="9 10">
    <name type="scientific">candidate division WWE3 bacterium RIFCSPLOWO2_01_FULL_39_13</name>
    <dbReference type="NCBI Taxonomy" id="1802624"/>
    <lineage>
        <taxon>Bacteria</taxon>
        <taxon>Katanobacteria</taxon>
    </lineage>
</organism>
<evidence type="ECO:0000256" key="3">
    <source>
        <dbReference type="ARBA" id="ARBA00022884"/>
    </source>
</evidence>
<dbReference type="PANTHER" id="PTHR33280">
    <property type="entry name" value="50S RIBOSOMAL PROTEIN L31, CHLOROPLASTIC"/>
    <property type="match status" value="1"/>
</dbReference>
<dbReference type="AlphaFoldDB" id="A0A1F4V2N5"/>
<evidence type="ECO:0000256" key="6">
    <source>
        <dbReference type="ARBA" id="ARBA00035687"/>
    </source>
</evidence>
<protein>
    <recommendedName>
        <fullName evidence="6 7">Large ribosomal subunit protein bL31</fullName>
    </recommendedName>
</protein>
<dbReference type="InterPro" id="IPR034704">
    <property type="entry name" value="Ribosomal_bL28/bL31-like_sf"/>
</dbReference>
<keyword evidence="4 7" id="KW-0689">Ribosomal protein</keyword>
<dbReference type="GO" id="GO:1990904">
    <property type="term" value="C:ribonucleoprotein complex"/>
    <property type="evidence" value="ECO:0007669"/>
    <property type="project" value="UniProtKB-KW"/>
</dbReference>
<evidence type="ECO:0000256" key="4">
    <source>
        <dbReference type="ARBA" id="ARBA00022980"/>
    </source>
</evidence>
<feature type="binding site" evidence="7">
    <location>
        <position position="19"/>
    </location>
    <ligand>
        <name>Zn(2+)</name>
        <dbReference type="ChEBI" id="CHEBI:29105"/>
    </ligand>
</feature>
<dbReference type="NCBIfam" id="TIGR00105">
    <property type="entry name" value="L31"/>
    <property type="match status" value="1"/>
</dbReference>
<dbReference type="Pfam" id="PF01197">
    <property type="entry name" value="Ribosomal_L31"/>
    <property type="match status" value="1"/>
</dbReference>
<dbReference type="InterPro" id="IPR042105">
    <property type="entry name" value="Ribosomal_bL31_sf"/>
</dbReference>
<comment type="function">
    <text evidence="7">Binds the 23S rRNA.</text>
</comment>